<comment type="subcellular location">
    <subcellularLocation>
        <location evidence="1">Cell membrane</location>
        <topology evidence="1">Multi-pass membrane protein</topology>
    </subcellularLocation>
</comment>
<keyword evidence="3 9" id="KW-0812">Transmembrane</keyword>
<evidence type="ECO:0000256" key="7">
    <source>
        <dbReference type="ARBA" id="ARBA00023136"/>
    </source>
</evidence>
<dbReference type="InterPro" id="IPR004268">
    <property type="entry name" value="MurJ"/>
</dbReference>
<keyword evidence="4" id="KW-0133">Cell shape</keyword>
<feature type="transmembrane region" description="Helical" evidence="9">
    <location>
        <begin position="102"/>
        <end position="124"/>
    </location>
</feature>
<feature type="transmembrane region" description="Helical" evidence="9">
    <location>
        <begin position="519"/>
        <end position="540"/>
    </location>
</feature>
<feature type="transmembrane region" description="Helical" evidence="9">
    <location>
        <begin position="388"/>
        <end position="411"/>
    </location>
</feature>
<evidence type="ECO:0000256" key="2">
    <source>
        <dbReference type="ARBA" id="ARBA00022475"/>
    </source>
</evidence>
<keyword evidence="6 9" id="KW-1133">Transmembrane helix</keyword>
<feature type="region of interest" description="Disordered" evidence="8">
    <location>
        <begin position="1"/>
        <end position="20"/>
    </location>
</feature>
<feature type="transmembrane region" description="Helical" evidence="9">
    <location>
        <begin position="423"/>
        <end position="442"/>
    </location>
</feature>
<evidence type="ECO:0000256" key="8">
    <source>
        <dbReference type="SAM" id="MobiDB-lite"/>
    </source>
</evidence>
<dbReference type="RefSeq" id="WP_246043569.1">
    <property type="nucleotide sequence ID" value="NZ_BAAATB010000002.1"/>
</dbReference>
<name>A0A542SPZ4_9MICO</name>
<feature type="transmembrane region" description="Helical" evidence="9">
    <location>
        <begin position="258"/>
        <end position="279"/>
    </location>
</feature>
<evidence type="ECO:0000256" key="4">
    <source>
        <dbReference type="ARBA" id="ARBA00022960"/>
    </source>
</evidence>
<evidence type="ECO:0000313" key="11">
    <source>
        <dbReference type="Proteomes" id="UP000316181"/>
    </source>
</evidence>
<dbReference type="PANTHER" id="PTHR47019">
    <property type="entry name" value="LIPID II FLIPPASE MURJ"/>
    <property type="match status" value="1"/>
</dbReference>
<evidence type="ECO:0000256" key="3">
    <source>
        <dbReference type="ARBA" id="ARBA00022692"/>
    </source>
</evidence>
<evidence type="ECO:0000256" key="9">
    <source>
        <dbReference type="SAM" id="Phobius"/>
    </source>
</evidence>
<feature type="transmembrane region" description="Helical" evidence="9">
    <location>
        <begin position="217"/>
        <end position="238"/>
    </location>
</feature>
<dbReference type="GO" id="GO:0009252">
    <property type="term" value="P:peptidoglycan biosynthetic process"/>
    <property type="evidence" value="ECO:0007669"/>
    <property type="project" value="UniProtKB-KW"/>
</dbReference>
<feature type="transmembrane region" description="Helical" evidence="9">
    <location>
        <begin position="144"/>
        <end position="167"/>
    </location>
</feature>
<feature type="transmembrane region" description="Helical" evidence="9">
    <location>
        <begin position="489"/>
        <end position="513"/>
    </location>
</feature>
<dbReference type="AlphaFoldDB" id="A0A542SPZ4"/>
<comment type="caution">
    <text evidence="10">The sequence shown here is derived from an EMBL/GenBank/DDBJ whole genome shotgun (WGS) entry which is preliminary data.</text>
</comment>
<dbReference type="Proteomes" id="UP000316181">
    <property type="component" value="Unassembled WGS sequence"/>
</dbReference>
<keyword evidence="7 9" id="KW-0472">Membrane</keyword>
<dbReference type="EMBL" id="VFNV01000001">
    <property type="protein sequence ID" value="TQK76693.1"/>
    <property type="molecule type" value="Genomic_DNA"/>
</dbReference>
<reference evidence="10 11" key="1">
    <citation type="submission" date="2019-06" db="EMBL/GenBank/DDBJ databases">
        <title>Sequencing the genomes of 1000 actinobacteria strains.</title>
        <authorList>
            <person name="Klenk H.-P."/>
        </authorList>
    </citation>
    <scope>NUCLEOTIDE SEQUENCE [LARGE SCALE GENOMIC DNA]</scope>
    <source>
        <strain evidence="10 11">DSM 10596</strain>
    </source>
</reference>
<evidence type="ECO:0000256" key="6">
    <source>
        <dbReference type="ARBA" id="ARBA00022989"/>
    </source>
</evidence>
<evidence type="ECO:0000256" key="1">
    <source>
        <dbReference type="ARBA" id="ARBA00004651"/>
    </source>
</evidence>
<evidence type="ECO:0000313" key="10">
    <source>
        <dbReference type="EMBL" id="TQK76693.1"/>
    </source>
</evidence>
<protein>
    <submittedName>
        <fullName evidence="10">Putative peptidoglycan lipid II flippase</fullName>
    </submittedName>
</protein>
<dbReference type="InterPro" id="IPR051050">
    <property type="entry name" value="Lipid_II_flippase_MurJ/MviN"/>
</dbReference>
<feature type="transmembrane region" description="Helical" evidence="9">
    <location>
        <begin position="312"/>
        <end position="332"/>
    </location>
</feature>
<evidence type="ECO:0000256" key="5">
    <source>
        <dbReference type="ARBA" id="ARBA00022984"/>
    </source>
</evidence>
<feature type="transmembrane region" description="Helical" evidence="9">
    <location>
        <begin position="179"/>
        <end position="197"/>
    </location>
</feature>
<feature type="transmembrane region" description="Helical" evidence="9">
    <location>
        <begin position="43"/>
        <end position="62"/>
    </location>
</feature>
<feature type="transmembrane region" description="Helical" evidence="9">
    <location>
        <begin position="448"/>
        <end position="469"/>
    </location>
</feature>
<sequence length="562" mass="59557">MTADPAGQVEPEDDGVGTSTGRGSVIMAAGTFVSRALGMIRNVLLVAVVGATGPIANAFDIANKLPNVLYALLATGLINAVLVPQLVKAFRRSNWREYTDKLLTIAGVLMAAAALLFTVGAPLLVRMYTDSSWTNGQLALATALAYWCTPQVFFYGLYAILGQVLNARKQFGPYMWAPALNNVISIAGFAILIWIFGRAVVDGGAGPLASWTSTQTAWLGGIATGGIVAQALILLVPLHRGGFRWRLRFGMRGIGLRAAGTVSMWVILATIVDQVGVWWTTRLATAAPHHAYLAGHTSIDDIASNGTYTQALMIYLLPHSLVTVSITTALFTSMSKAAAAGQLDRVRADLSQGMRMVGVFTIMASAAMVSLAQPLVKALVPSMRAVEVAVTAPVLIAMSLGLVALGAMVLMKWAFFAFEDGRTVFLMQLPGTGALVLFAWLGTVVLPGQWWVMGIGLAMAASNAIVVVARYGGLRRKLHGLDEARVIRLYVRAAIAAGVAMGPAWLTAHLIGYAPGGGWFHAIASAGGGAVVLVAIYFGLLRAMRVDEVNQLFAPILRKIRR</sequence>
<keyword evidence="2" id="KW-1003">Cell membrane</keyword>
<dbReference type="GO" id="GO:0015648">
    <property type="term" value="F:lipid-linked peptidoglycan transporter activity"/>
    <property type="evidence" value="ECO:0007669"/>
    <property type="project" value="TreeGrafter"/>
</dbReference>
<dbReference type="GO" id="GO:0008360">
    <property type="term" value="P:regulation of cell shape"/>
    <property type="evidence" value="ECO:0007669"/>
    <property type="project" value="UniProtKB-KW"/>
</dbReference>
<gene>
    <name evidence="10" type="ORF">FB389_1383</name>
</gene>
<organism evidence="10 11">
    <name type="scientific">Rarobacter incanus</name>
    <dbReference type="NCBI Taxonomy" id="153494"/>
    <lineage>
        <taxon>Bacteria</taxon>
        <taxon>Bacillati</taxon>
        <taxon>Actinomycetota</taxon>
        <taxon>Actinomycetes</taxon>
        <taxon>Micrococcales</taxon>
        <taxon>Rarobacteraceae</taxon>
        <taxon>Rarobacter</taxon>
    </lineage>
</organism>
<accession>A0A542SPZ4</accession>
<feature type="transmembrane region" description="Helical" evidence="9">
    <location>
        <begin position="68"/>
        <end position="90"/>
    </location>
</feature>
<dbReference type="Pfam" id="PF03023">
    <property type="entry name" value="MurJ"/>
    <property type="match status" value="1"/>
</dbReference>
<feature type="transmembrane region" description="Helical" evidence="9">
    <location>
        <begin position="353"/>
        <end position="376"/>
    </location>
</feature>
<keyword evidence="11" id="KW-1185">Reference proteome</keyword>
<dbReference type="PANTHER" id="PTHR47019:SF1">
    <property type="entry name" value="LIPID II FLIPPASE MURJ"/>
    <property type="match status" value="1"/>
</dbReference>
<dbReference type="GO" id="GO:0034204">
    <property type="term" value="P:lipid translocation"/>
    <property type="evidence" value="ECO:0007669"/>
    <property type="project" value="TreeGrafter"/>
</dbReference>
<dbReference type="PRINTS" id="PR01806">
    <property type="entry name" value="VIRFACTRMVIN"/>
</dbReference>
<proteinExistence type="predicted"/>
<keyword evidence="5" id="KW-0573">Peptidoglycan synthesis</keyword>
<dbReference type="GO" id="GO:0005886">
    <property type="term" value="C:plasma membrane"/>
    <property type="evidence" value="ECO:0007669"/>
    <property type="project" value="UniProtKB-SubCell"/>
</dbReference>